<dbReference type="EMBL" id="AORV01000026">
    <property type="protein sequence ID" value="EMS72554.1"/>
    <property type="molecule type" value="Genomic_DNA"/>
</dbReference>
<dbReference type="AlphaFoldDB" id="S0FTQ3"/>
<evidence type="ECO:0000313" key="4">
    <source>
        <dbReference type="Proteomes" id="UP000014155"/>
    </source>
</evidence>
<evidence type="ECO:0000259" key="1">
    <source>
        <dbReference type="Pfam" id="PF01471"/>
    </source>
</evidence>
<dbReference type="STRING" id="1195236.CTER_1372"/>
<dbReference type="InterPro" id="IPR036366">
    <property type="entry name" value="PGBDSf"/>
</dbReference>
<dbReference type="Gene3D" id="1.10.530.10">
    <property type="match status" value="1"/>
</dbReference>
<proteinExistence type="predicted"/>
<gene>
    <name evidence="3" type="ORF">CTER_1372</name>
</gene>
<dbReference type="SUPFAM" id="SSF47090">
    <property type="entry name" value="PGBD-like"/>
    <property type="match status" value="2"/>
</dbReference>
<dbReference type="Gene3D" id="1.10.101.10">
    <property type="entry name" value="PGBD-like superfamily/PGBD"/>
    <property type="match status" value="2"/>
</dbReference>
<dbReference type="InterPro" id="IPR002477">
    <property type="entry name" value="Peptidoglycan-bd-like"/>
</dbReference>
<dbReference type="PATRIC" id="fig|1195236.3.peg.1690"/>
<sequence length="348" mass="37048">MAATPAWPVLQTGSSGKNVSALQCLLTFQGYSLTIDGSFGSGTQTAVINFQRSKSLSPDGVAGPNTLSALIVTVRNGTNNYAARAAQYLLSKFESITVDGAFGSNSTSVTVTFQQKMGISSDGVVGPTTWQYLFGYNAYPVTPPSGTVYASKCSGTSTLTTAQMLANAQYISTYLQGQGFSKQAACGMLGNIYHESRVNPGIWEGGYLDNPRGGYGLVQWTSTTYSSNGVPSPFLVYAASIGLISNKTAVAELDSLATNNPKRLMDAELDWLVQSMKPGQGYFFYSSSFNHSGYTTMTYDSFRLSTLDAGTLATIFHDYYERSGDSAAAIAANRATPARNYFNTGAFS</sequence>
<reference evidence="3 4" key="1">
    <citation type="journal article" date="2013" name="Genome Announc.">
        <title>Draft Genome Sequence of the Cellulolytic, Mesophilic, Anaerobic Bacterium Clostridium termitidis Strain CT1112 (DSM 5398).</title>
        <authorList>
            <person name="Lal S."/>
            <person name="Ramachandran U."/>
            <person name="Zhang X."/>
            <person name="Munir R."/>
            <person name="Sparling R."/>
            <person name="Levin D.B."/>
        </authorList>
    </citation>
    <scope>NUCLEOTIDE SEQUENCE [LARGE SCALE GENOMIC DNA]</scope>
    <source>
        <strain evidence="3 4">CT1112</strain>
    </source>
</reference>
<dbReference type="Pfam" id="PF01471">
    <property type="entry name" value="PG_binding_1"/>
    <property type="match status" value="2"/>
</dbReference>
<name>S0FTQ3_RUMCE</name>
<dbReference type="RefSeq" id="WP_004624798.1">
    <property type="nucleotide sequence ID" value="NZ_AORV01000026.1"/>
</dbReference>
<evidence type="ECO:0000259" key="2">
    <source>
        <dbReference type="Pfam" id="PF18013"/>
    </source>
</evidence>
<accession>S0FTQ3</accession>
<dbReference type="eggNOG" id="COG3409">
    <property type="taxonomic scope" value="Bacteria"/>
</dbReference>
<dbReference type="InterPro" id="IPR036365">
    <property type="entry name" value="PGBD-like_sf"/>
</dbReference>
<feature type="domain" description="Peptidoglycan binding-like" evidence="1">
    <location>
        <begin position="84"/>
        <end position="132"/>
    </location>
</feature>
<dbReference type="Proteomes" id="UP000014155">
    <property type="component" value="Unassembled WGS sequence"/>
</dbReference>
<organism evidence="3 4">
    <name type="scientific">Ruminiclostridium cellobioparum subsp. termitidis CT1112</name>
    <dbReference type="NCBI Taxonomy" id="1195236"/>
    <lineage>
        <taxon>Bacteria</taxon>
        <taxon>Bacillati</taxon>
        <taxon>Bacillota</taxon>
        <taxon>Clostridia</taxon>
        <taxon>Eubacteriales</taxon>
        <taxon>Oscillospiraceae</taxon>
        <taxon>Ruminiclostridium</taxon>
    </lineage>
</organism>
<dbReference type="InterPro" id="IPR041219">
    <property type="entry name" value="Phage_lysozyme2"/>
</dbReference>
<protein>
    <submittedName>
        <fullName evidence="3">Peptidoglycan-binding domain-containing protein</fullName>
    </submittedName>
</protein>
<dbReference type="Pfam" id="PF18013">
    <property type="entry name" value="Phage_lysozyme2"/>
    <property type="match status" value="1"/>
</dbReference>
<evidence type="ECO:0000313" key="3">
    <source>
        <dbReference type="EMBL" id="EMS72554.1"/>
    </source>
</evidence>
<feature type="domain" description="Peptidoglycan binding-like" evidence="1">
    <location>
        <begin position="15"/>
        <end position="70"/>
    </location>
</feature>
<keyword evidence="4" id="KW-1185">Reference proteome</keyword>
<comment type="caution">
    <text evidence="3">The sequence shown here is derived from an EMBL/GenBank/DDBJ whole genome shotgun (WGS) entry which is preliminary data.</text>
</comment>
<feature type="domain" description="Phage tail lysozyme" evidence="2">
    <location>
        <begin position="167"/>
        <end position="343"/>
    </location>
</feature>